<keyword evidence="9" id="KW-0735">Signal-anchor</keyword>
<dbReference type="SUPFAM" id="SSF56436">
    <property type="entry name" value="C-type lectin-like"/>
    <property type="match status" value="1"/>
</dbReference>
<name>A0AAV0ACM0_PHORO</name>
<dbReference type="Proteomes" id="UP001152836">
    <property type="component" value="Unassembled WGS sequence"/>
</dbReference>
<accession>A0AAV0ACM0</accession>
<dbReference type="SMART" id="SM00034">
    <property type="entry name" value="CLECT"/>
    <property type="match status" value="1"/>
</dbReference>
<keyword evidence="2" id="KW-1003">Cell membrane</keyword>
<keyword evidence="10 15" id="KW-1133">Transmembrane helix</keyword>
<keyword evidence="6" id="KW-0430">Lectin</keyword>
<keyword evidence="13" id="KW-1015">Disulfide bond</keyword>
<dbReference type="Pfam" id="PF00059">
    <property type="entry name" value="Lectin_C"/>
    <property type="match status" value="1"/>
</dbReference>
<evidence type="ECO:0000256" key="7">
    <source>
        <dbReference type="ARBA" id="ARBA00022837"/>
    </source>
</evidence>
<reference evidence="17" key="1">
    <citation type="submission" date="2022-06" db="EMBL/GenBank/DDBJ databases">
        <authorList>
            <person name="Andreotti S."/>
            <person name="Wyler E."/>
        </authorList>
    </citation>
    <scope>NUCLEOTIDE SEQUENCE</scope>
</reference>
<evidence type="ECO:0000256" key="4">
    <source>
        <dbReference type="ARBA" id="ARBA00022692"/>
    </source>
</evidence>
<dbReference type="InterPro" id="IPR050111">
    <property type="entry name" value="C-type_lectin/snaclec_domain"/>
</dbReference>
<dbReference type="EMBL" id="CALSGD010001622">
    <property type="protein sequence ID" value="CAH7416385.1"/>
    <property type="molecule type" value="Genomic_DNA"/>
</dbReference>
<keyword evidence="7" id="KW-0106">Calcium</keyword>
<dbReference type="GO" id="GO:0030246">
    <property type="term" value="F:carbohydrate binding"/>
    <property type="evidence" value="ECO:0007669"/>
    <property type="project" value="UniProtKB-KW"/>
</dbReference>
<dbReference type="InterPro" id="IPR033989">
    <property type="entry name" value="CD209-like_CTLD"/>
</dbReference>
<dbReference type="AlphaFoldDB" id="A0AAV0ACM0"/>
<evidence type="ECO:0000256" key="13">
    <source>
        <dbReference type="ARBA" id="ARBA00023157"/>
    </source>
</evidence>
<evidence type="ECO:0000256" key="14">
    <source>
        <dbReference type="ARBA" id="ARBA00023180"/>
    </source>
</evidence>
<dbReference type="GO" id="GO:0005886">
    <property type="term" value="C:plasma membrane"/>
    <property type="evidence" value="ECO:0007669"/>
    <property type="project" value="UniProtKB-SubCell"/>
</dbReference>
<dbReference type="GO" id="GO:0045087">
    <property type="term" value="P:innate immune response"/>
    <property type="evidence" value="ECO:0007669"/>
    <property type="project" value="UniProtKB-KW"/>
</dbReference>
<dbReference type="InterPro" id="IPR016186">
    <property type="entry name" value="C-type_lectin-like/link_sf"/>
</dbReference>
<keyword evidence="12 15" id="KW-0472">Membrane</keyword>
<dbReference type="InterPro" id="IPR018378">
    <property type="entry name" value="C-type_lectin_CS"/>
</dbReference>
<sequence>MYSENIYINTNLKNKFDSSDIKADPPPDPQKKTTSHESCHGFFRVLLTSSTIYFLLLTILFSTAVITLFKKYSQLLEEKAIRKELNYTGLECTKQHSFLKDKVWSCCPKDWKPFSSHCYFIPTAWANWSESEEKCSSMGAHLMVVHSKEEQDSITKILNVHDAYFIGLSDPGHRQWRWVDQTPYNESATFWHPGEPNNDKEQCVIVSHPRSSWGWNDTPCSVKQKSVCQMKKIYL</sequence>
<evidence type="ECO:0000313" key="17">
    <source>
        <dbReference type="EMBL" id="CAH7416385.1"/>
    </source>
</evidence>
<dbReference type="InterPro" id="IPR001304">
    <property type="entry name" value="C-type_lectin-like"/>
</dbReference>
<comment type="caution">
    <text evidence="17">The sequence shown here is derived from an EMBL/GenBank/DDBJ whole genome shotgun (WGS) entry which is preliminary data.</text>
</comment>
<organism evidence="17 18">
    <name type="scientific">Phodopus roborovskii</name>
    <name type="common">Roborovski's desert hamster</name>
    <name type="synonym">Cricetulus roborovskii</name>
    <dbReference type="NCBI Taxonomy" id="109678"/>
    <lineage>
        <taxon>Eukaryota</taxon>
        <taxon>Metazoa</taxon>
        <taxon>Chordata</taxon>
        <taxon>Craniata</taxon>
        <taxon>Vertebrata</taxon>
        <taxon>Euteleostomi</taxon>
        <taxon>Mammalia</taxon>
        <taxon>Eutheria</taxon>
        <taxon>Euarchontoglires</taxon>
        <taxon>Glires</taxon>
        <taxon>Rodentia</taxon>
        <taxon>Myomorpha</taxon>
        <taxon>Muroidea</taxon>
        <taxon>Cricetidae</taxon>
        <taxon>Cricetinae</taxon>
        <taxon>Phodopus</taxon>
    </lineage>
</organism>
<dbReference type="FunFam" id="3.10.100.10:FF:000024">
    <property type="entry name" value="C-type lectin domain family 4 member A"/>
    <property type="match status" value="1"/>
</dbReference>
<gene>
    <name evidence="17" type="primary">Clec4a3</name>
    <name evidence="17" type="ORF">PHOROB_LOCUS16826</name>
</gene>
<evidence type="ECO:0000256" key="11">
    <source>
        <dbReference type="ARBA" id="ARBA00023130"/>
    </source>
</evidence>
<keyword evidence="11" id="KW-1064">Adaptive immunity</keyword>
<evidence type="ECO:0000313" key="18">
    <source>
        <dbReference type="Proteomes" id="UP001152836"/>
    </source>
</evidence>
<protein>
    <submittedName>
        <fullName evidence="17">Clec4a3 protein</fullName>
    </submittedName>
</protein>
<feature type="domain" description="C-type lectin" evidence="16">
    <location>
        <begin position="114"/>
        <end position="229"/>
    </location>
</feature>
<dbReference type="PANTHER" id="PTHR22803">
    <property type="entry name" value="MANNOSE, PHOSPHOLIPASE, LECTIN RECEPTOR RELATED"/>
    <property type="match status" value="1"/>
</dbReference>
<dbReference type="PROSITE" id="PS50041">
    <property type="entry name" value="C_TYPE_LECTIN_2"/>
    <property type="match status" value="1"/>
</dbReference>
<keyword evidence="8" id="KW-0391">Immunity</keyword>
<dbReference type="PROSITE" id="PS00615">
    <property type="entry name" value="C_TYPE_LECTIN_1"/>
    <property type="match status" value="1"/>
</dbReference>
<evidence type="ECO:0000256" key="15">
    <source>
        <dbReference type="SAM" id="Phobius"/>
    </source>
</evidence>
<evidence type="ECO:0000256" key="2">
    <source>
        <dbReference type="ARBA" id="ARBA00022475"/>
    </source>
</evidence>
<dbReference type="GO" id="GO:0046872">
    <property type="term" value="F:metal ion binding"/>
    <property type="evidence" value="ECO:0007669"/>
    <property type="project" value="UniProtKB-KW"/>
</dbReference>
<evidence type="ECO:0000256" key="3">
    <source>
        <dbReference type="ARBA" id="ARBA00022588"/>
    </source>
</evidence>
<dbReference type="GO" id="GO:0002250">
    <property type="term" value="P:adaptive immune response"/>
    <property type="evidence" value="ECO:0007669"/>
    <property type="project" value="UniProtKB-KW"/>
</dbReference>
<evidence type="ECO:0000256" key="12">
    <source>
        <dbReference type="ARBA" id="ARBA00023136"/>
    </source>
</evidence>
<dbReference type="Gene3D" id="3.10.100.10">
    <property type="entry name" value="Mannose-Binding Protein A, subunit A"/>
    <property type="match status" value="1"/>
</dbReference>
<keyword evidence="18" id="KW-1185">Reference proteome</keyword>
<keyword evidence="3" id="KW-0399">Innate immunity</keyword>
<evidence type="ECO:0000256" key="6">
    <source>
        <dbReference type="ARBA" id="ARBA00022734"/>
    </source>
</evidence>
<evidence type="ECO:0000256" key="8">
    <source>
        <dbReference type="ARBA" id="ARBA00022859"/>
    </source>
</evidence>
<evidence type="ECO:0000259" key="16">
    <source>
        <dbReference type="PROSITE" id="PS50041"/>
    </source>
</evidence>
<keyword evidence="4 15" id="KW-0812">Transmembrane</keyword>
<evidence type="ECO:0000256" key="10">
    <source>
        <dbReference type="ARBA" id="ARBA00022989"/>
    </source>
</evidence>
<evidence type="ECO:0000256" key="9">
    <source>
        <dbReference type="ARBA" id="ARBA00022968"/>
    </source>
</evidence>
<feature type="transmembrane region" description="Helical" evidence="15">
    <location>
        <begin position="51"/>
        <end position="69"/>
    </location>
</feature>
<dbReference type="InterPro" id="IPR016187">
    <property type="entry name" value="CTDL_fold"/>
</dbReference>
<keyword evidence="14" id="KW-0325">Glycoprotein</keyword>
<proteinExistence type="predicted"/>
<comment type="subcellular location">
    <subcellularLocation>
        <location evidence="1">Cell membrane</location>
        <topology evidence="1">Single-pass type II membrane protein</topology>
    </subcellularLocation>
</comment>
<keyword evidence="5" id="KW-0479">Metal-binding</keyword>
<evidence type="ECO:0000256" key="5">
    <source>
        <dbReference type="ARBA" id="ARBA00022723"/>
    </source>
</evidence>
<dbReference type="CDD" id="cd03590">
    <property type="entry name" value="CLECT_DC-SIGN_like"/>
    <property type="match status" value="1"/>
</dbReference>
<evidence type="ECO:0000256" key="1">
    <source>
        <dbReference type="ARBA" id="ARBA00004401"/>
    </source>
</evidence>